<feature type="transmembrane region" description="Helical" evidence="6">
    <location>
        <begin position="292"/>
        <end position="316"/>
    </location>
</feature>
<dbReference type="SUPFAM" id="SSF103481">
    <property type="entry name" value="Multidrug resistance efflux transporter EmrE"/>
    <property type="match status" value="2"/>
</dbReference>
<evidence type="ECO:0000256" key="4">
    <source>
        <dbReference type="ARBA" id="ARBA00022989"/>
    </source>
</evidence>
<feature type="transmembrane region" description="Helical" evidence="6">
    <location>
        <begin position="323"/>
        <end position="340"/>
    </location>
</feature>
<dbReference type="Gene3D" id="1.10.3730.20">
    <property type="match status" value="1"/>
</dbReference>
<feature type="transmembrane region" description="Helical" evidence="6">
    <location>
        <begin position="103"/>
        <end position="123"/>
    </location>
</feature>
<feature type="transmembrane region" description="Helical" evidence="6">
    <location>
        <begin position="226"/>
        <end position="246"/>
    </location>
</feature>
<evidence type="ECO:0000259" key="7">
    <source>
        <dbReference type="Pfam" id="PF00892"/>
    </source>
</evidence>
<dbReference type="Proteomes" id="UP000635565">
    <property type="component" value="Unassembled WGS sequence"/>
</dbReference>
<keyword evidence="3 6" id="KW-0812">Transmembrane</keyword>
<evidence type="ECO:0000313" key="10">
    <source>
        <dbReference type="Proteomes" id="UP000635565"/>
    </source>
</evidence>
<dbReference type="InterPro" id="IPR050638">
    <property type="entry name" value="AA-Vitamin_Transporters"/>
</dbReference>
<feature type="transmembrane region" description="Helical" evidence="6">
    <location>
        <begin position="130"/>
        <end position="150"/>
    </location>
</feature>
<evidence type="ECO:0000256" key="2">
    <source>
        <dbReference type="ARBA" id="ARBA00007362"/>
    </source>
</evidence>
<keyword evidence="5 6" id="KW-0472">Membrane</keyword>
<keyword evidence="10" id="KW-1185">Reference proteome</keyword>
<evidence type="ECO:0000256" key="1">
    <source>
        <dbReference type="ARBA" id="ARBA00004141"/>
    </source>
</evidence>
<feature type="transmembrane region" description="Helical" evidence="6">
    <location>
        <begin position="267"/>
        <end position="286"/>
    </location>
</feature>
<evidence type="ECO:0000256" key="5">
    <source>
        <dbReference type="ARBA" id="ARBA00023136"/>
    </source>
</evidence>
<sequence>MLGILFGLGSALGYGCLDVGSAIAARKLNSVVTLLATHLLSLFLLLLLVAGAMRLGHPIHGFALSDLMPLLPELLGLGMVIGTCNMLGNFSLLRAFAHGPVAVVSPLVSAYGLVPLLLAMFWLHEPFSVISTGGLMLLLMGMVCVAIPTAETGGPSTSSSVAPGFQIQRSGGSITLTIHPALFLRPWLTGLDQRGIWWALVTLGCFGCETFGMSRVSHVYGPVWPLLASRLSSCVLLALVGLLTLCRAPEGRRHAWGALRSRPNWRLLGLLGCMSIADLVAAGAFAQGSRLAPTSLLASLSLLYPAFPMAFGLLVYKERLSTRRWAGIALLFVGLLGLALRA</sequence>
<gene>
    <name evidence="8" type="ORF">KSZ_61500</name>
    <name evidence="9" type="ORF">KSZ_62700</name>
</gene>
<dbReference type="PANTHER" id="PTHR32322:SF2">
    <property type="entry name" value="EAMA DOMAIN-CONTAINING PROTEIN"/>
    <property type="match status" value="1"/>
</dbReference>
<dbReference type="EMBL" id="BNJJ01000022">
    <property type="protein sequence ID" value="GHO88144.1"/>
    <property type="molecule type" value="Genomic_DNA"/>
</dbReference>
<evidence type="ECO:0000313" key="8">
    <source>
        <dbReference type="EMBL" id="GHO88144.1"/>
    </source>
</evidence>
<feature type="transmembrane region" description="Helical" evidence="6">
    <location>
        <begin position="34"/>
        <end position="53"/>
    </location>
</feature>
<organism evidence="9 10">
    <name type="scientific">Dictyobacter formicarum</name>
    <dbReference type="NCBI Taxonomy" id="2778368"/>
    <lineage>
        <taxon>Bacteria</taxon>
        <taxon>Bacillati</taxon>
        <taxon>Chloroflexota</taxon>
        <taxon>Ktedonobacteria</taxon>
        <taxon>Ktedonobacterales</taxon>
        <taxon>Dictyobacteraceae</taxon>
        <taxon>Dictyobacter</taxon>
    </lineage>
</organism>
<comment type="similarity">
    <text evidence="2">Belongs to the EamA transporter family.</text>
</comment>
<dbReference type="EMBL" id="BNJJ01000022">
    <property type="protein sequence ID" value="GHO88264.1"/>
    <property type="molecule type" value="Genomic_DNA"/>
</dbReference>
<feature type="transmembrane region" description="Helical" evidence="6">
    <location>
        <begin position="195"/>
        <end position="214"/>
    </location>
</feature>
<evidence type="ECO:0000313" key="9">
    <source>
        <dbReference type="EMBL" id="GHO88264.1"/>
    </source>
</evidence>
<dbReference type="PANTHER" id="PTHR32322">
    <property type="entry name" value="INNER MEMBRANE TRANSPORTER"/>
    <property type="match status" value="1"/>
</dbReference>
<dbReference type="InterPro" id="IPR000620">
    <property type="entry name" value="EamA_dom"/>
</dbReference>
<protein>
    <recommendedName>
        <fullName evidence="7">EamA domain-containing protein</fullName>
    </recommendedName>
</protein>
<proteinExistence type="inferred from homology"/>
<accession>A0ABQ3VRC5</accession>
<feature type="domain" description="EamA" evidence="7">
    <location>
        <begin position="194"/>
        <end position="338"/>
    </location>
</feature>
<dbReference type="Pfam" id="PF00892">
    <property type="entry name" value="EamA"/>
    <property type="match status" value="2"/>
</dbReference>
<evidence type="ECO:0000256" key="6">
    <source>
        <dbReference type="SAM" id="Phobius"/>
    </source>
</evidence>
<dbReference type="RefSeq" id="WP_201365763.1">
    <property type="nucleotide sequence ID" value="NZ_BNJJ01000022.1"/>
</dbReference>
<reference evidence="9 10" key="1">
    <citation type="journal article" date="2021" name="Int. J. Syst. Evol. Microbiol.">
        <title>Reticulibacter mediterranei gen. nov., sp. nov., within the new family Reticulibacteraceae fam. nov., and Ktedonospora formicarum gen. nov., sp. nov., Ktedonobacter robiniae sp. nov., Dictyobacter formicarum sp. nov. and Dictyobacter arantiisoli sp. nov., belonging to the class Ktedonobacteria.</title>
        <authorList>
            <person name="Yabe S."/>
            <person name="Zheng Y."/>
            <person name="Wang C.M."/>
            <person name="Sakai Y."/>
            <person name="Abe K."/>
            <person name="Yokota A."/>
            <person name="Donadio S."/>
            <person name="Cavaletti L."/>
            <person name="Monciardini P."/>
        </authorList>
    </citation>
    <scope>NUCLEOTIDE SEQUENCE [LARGE SCALE GENOMIC DNA]</scope>
    <source>
        <strain evidence="9 10">SOSP1-9</strain>
    </source>
</reference>
<keyword evidence="4 6" id="KW-1133">Transmembrane helix</keyword>
<feature type="transmembrane region" description="Helical" evidence="6">
    <location>
        <begin position="74"/>
        <end position="97"/>
    </location>
</feature>
<comment type="caution">
    <text evidence="9">The sequence shown here is derived from an EMBL/GenBank/DDBJ whole genome shotgun (WGS) entry which is preliminary data.</text>
</comment>
<feature type="domain" description="EamA" evidence="7">
    <location>
        <begin position="1"/>
        <end position="145"/>
    </location>
</feature>
<comment type="subcellular location">
    <subcellularLocation>
        <location evidence="1">Membrane</location>
        <topology evidence="1">Multi-pass membrane protein</topology>
    </subcellularLocation>
</comment>
<dbReference type="InterPro" id="IPR037185">
    <property type="entry name" value="EmrE-like"/>
</dbReference>
<evidence type="ECO:0000256" key="3">
    <source>
        <dbReference type="ARBA" id="ARBA00022692"/>
    </source>
</evidence>
<name>A0ABQ3VRC5_9CHLR</name>